<dbReference type="PANTHER" id="PTHR43177">
    <property type="entry name" value="PROTEIN NRFC"/>
    <property type="match status" value="1"/>
</dbReference>
<evidence type="ECO:0000256" key="2">
    <source>
        <dbReference type="ARBA" id="ARBA00022723"/>
    </source>
</evidence>
<evidence type="ECO:0000256" key="4">
    <source>
        <dbReference type="ARBA" id="ARBA00023014"/>
    </source>
</evidence>
<evidence type="ECO:0000313" key="8">
    <source>
        <dbReference type="Proteomes" id="UP000243333"/>
    </source>
</evidence>
<gene>
    <name evidence="7" type="ORF">SAMN05660235_02807</name>
</gene>
<dbReference type="InterPro" id="IPR054822">
    <property type="entry name" value="DsrO-like"/>
</dbReference>
<evidence type="ECO:0000256" key="3">
    <source>
        <dbReference type="ARBA" id="ARBA00023004"/>
    </source>
</evidence>
<accession>A0A1G7P2B3</accession>
<dbReference type="EMBL" id="FNBU01000031">
    <property type="protein sequence ID" value="SDF80393.1"/>
    <property type="molecule type" value="Genomic_DNA"/>
</dbReference>
<evidence type="ECO:0000256" key="1">
    <source>
        <dbReference type="ARBA" id="ARBA00022485"/>
    </source>
</evidence>
<name>A0A1G7P2B3_9FIRM</name>
<dbReference type="PANTHER" id="PTHR43177:SF9">
    <property type="entry name" value="PROTEIN NRFC"/>
    <property type="match status" value="1"/>
</dbReference>
<dbReference type="Pfam" id="PF12800">
    <property type="entry name" value="Fer4_4"/>
    <property type="match status" value="1"/>
</dbReference>
<dbReference type="GO" id="GO:0046872">
    <property type="term" value="F:metal ion binding"/>
    <property type="evidence" value="ECO:0007669"/>
    <property type="project" value="UniProtKB-KW"/>
</dbReference>
<feature type="chain" id="PRO_5017258394" evidence="5">
    <location>
        <begin position="33"/>
        <end position="271"/>
    </location>
</feature>
<feature type="signal peptide" evidence="5">
    <location>
        <begin position="1"/>
        <end position="32"/>
    </location>
</feature>
<keyword evidence="8" id="KW-1185">Reference proteome</keyword>
<dbReference type="PROSITE" id="PS00198">
    <property type="entry name" value="4FE4S_FER_1"/>
    <property type="match status" value="1"/>
</dbReference>
<keyword evidence="3" id="KW-0408">Iron</keyword>
<dbReference type="InterPro" id="IPR017900">
    <property type="entry name" value="4Fe4S_Fe_S_CS"/>
</dbReference>
<protein>
    <submittedName>
        <fullName evidence="7">Tetrathionate reductase beta subunit</fullName>
    </submittedName>
</protein>
<keyword evidence="4" id="KW-0411">Iron-sulfur</keyword>
<dbReference type="InterPro" id="IPR050954">
    <property type="entry name" value="ET_IronSulfur_Cluster-Binding"/>
</dbReference>
<proteinExistence type="predicted"/>
<sequence>MEQDKMKRRSFLKKLSTTLAAAVAAAPSAASASMKIPGRDRKDPRYTGQTGKRFGMVIDLRKCISCQACTAACKIENRVPAGHYRTWVAEFETGIYPAVRKVFLPQLCNHCSEPACVSVCPTGATFKRDDGIVVVDDTICWGCGYCINACPYDKRFFNPVTKVADKCTLCAHRLDRGLLPACVETCVGGARVCGDLNDPKSEVSQLLQKFPTSVLRPSQGTGPMVFYIHLDRRIQEVPAASAAMEDLVRKQEGTLRGEWTTIHTKEASKGE</sequence>
<dbReference type="NCBIfam" id="NF045797">
    <property type="entry name" value="DsrO"/>
    <property type="match status" value="1"/>
</dbReference>
<dbReference type="CDD" id="cd10551">
    <property type="entry name" value="PsrB"/>
    <property type="match status" value="1"/>
</dbReference>
<keyword evidence="5" id="KW-0732">Signal</keyword>
<dbReference type="PROSITE" id="PS51379">
    <property type="entry name" value="4FE4S_FER_2"/>
    <property type="match status" value="3"/>
</dbReference>
<dbReference type="Pfam" id="PF13247">
    <property type="entry name" value="Fer4_11"/>
    <property type="match status" value="1"/>
</dbReference>
<evidence type="ECO:0000256" key="5">
    <source>
        <dbReference type="SAM" id="SignalP"/>
    </source>
</evidence>
<keyword evidence="1" id="KW-0004">4Fe-4S</keyword>
<dbReference type="Gene3D" id="3.30.70.20">
    <property type="match status" value="2"/>
</dbReference>
<dbReference type="InterPro" id="IPR017896">
    <property type="entry name" value="4Fe4S_Fe-S-bd"/>
</dbReference>
<dbReference type="Proteomes" id="UP000243333">
    <property type="component" value="Unassembled WGS sequence"/>
</dbReference>
<feature type="domain" description="4Fe-4S ferredoxin-type" evidence="6">
    <location>
        <begin position="99"/>
        <end position="130"/>
    </location>
</feature>
<dbReference type="AlphaFoldDB" id="A0A1G7P2B3"/>
<evidence type="ECO:0000313" key="7">
    <source>
        <dbReference type="EMBL" id="SDF80393.1"/>
    </source>
</evidence>
<reference evidence="8" key="1">
    <citation type="submission" date="2016-10" db="EMBL/GenBank/DDBJ databases">
        <authorList>
            <person name="Varghese N."/>
            <person name="Submissions S."/>
        </authorList>
    </citation>
    <scope>NUCLEOTIDE SEQUENCE [LARGE SCALE GENOMIC DNA]</scope>
    <source>
        <strain evidence="8">DSM 23256</strain>
    </source>
</reference>
<organism evidence="7 8">
    <name type="scientific">Sporolituus thermophilus DSM 23256</name>
    <dbReference type="NCBI Taxonomy" id="1123285"/>
    <lineage>
        <taxon>Bacteria</taxon>
        <taxon>Bacillati</taxon>
        <taxon>Bacillota</taxon>
        <taxon>Negativicutes</taxon>
        <taxon>Selenomonadales</taxon>
        <taxon>Sporomusaceae</taxon>
        <taxon>Sporolituus</taxon>
    </lineage>
</organism>
<dbReference type="InterPro" id="IPR006311">
    <property type="entry name" value="TAT_signal"/>
</dbReference>
<keyword evidence="2" id="KW-0479">Metal-binding</keyword>
<evidence type="ECO:0000259" key="6">
    <source>
        <dbReference type="PROSITE" id="PS51379"/>
    </source>
</evidence>
<dbReference type="OrthoDB" id="9810688at2"/>
<dbReference type="STRING" id="1123285.SAMN05660235_02807"/>
<feature type="domain" description="4Fe-4S ferredoxin-type" evidence="6">
    <location>
        <begin position="54"/>
        <end position="83"/>
    </location>
</feature>
<feature type="domain" description="4Fe-4S ferredoxin-type" evidence="6">
    <location>
        <begin position="131"/>
        <end position="160"/>
    </location>
</feature>
<dbReference type="RefSeq" id="WP_093691914.1">
    <property type="nucleotide sequence ID" value="NZ_FNBU01000031.1"/>
</dbReference>
<dbReference type="GO" id="GO:0051539">
    <property type="term" value="F:4 iron, 4 sulfur cluster binding"/>
    <property type="evidence" value="ECO:0007669"/>
    <property type="project" value="UniProtKB-KW"/>
</dbReference>
<dbReference type="PROSITE" id="PS51318">
    <property type="entry name" value="TAT"/>
    <property type="match status" value="1"/>
</dbReference>
<dbReference type="SUPFAM" id="SSF54862">
    <property type="entry name" value="4Fe-4S ferredoxins"/>
    <property type="match status" value="1"/>
</dbReference>